<keyword evidence="3 7" id="KW-0812">Transmembrane</keyword>
<dbReference type="Proteomes" id="UP000184501">
    <property type="component" value="Unassembled WGS sequence"/>
</dbReference>
<dbReference type="GO" id="GO:0005886">
    <property type="term" value="C:plasma membrane"/>
    <property type="evidence" value="ECO:0007669"/>
    <property type="project" value="UniProtKB-SubCell"/>
</dbReference>
<feature type="transmembrane region" description="Helical" evidence="7">
    <location>
        <begin position="12"/>
        <end position="38"/>
    </location>
</feature>
<feature type="transmembrane region" description="Helical" evidence="7">
    <location>
        <begin position="50"/>
        <end position="70"/>
    </location>
</feature>
<feature type="transmembrane region" description="Helical" evidence="7">
    <location>
        <begin position="219"/>
        <end position="242"/>
    </location>
</feature>
<evidence type="ECO:0000256" key="6">
    <source>
        <dbReference type="SAM" id="MobiDB-lite"/>
    </source>
</evidence>
<feature type="region of interest" description="Disordered" evidence="6">
    <location>
        <begin position="407"/>
        <end position="429"/>
    </location>
</feature>
<evidence type="ECO:0000256" key="5">
    <source>
        <dbReference type="ARBA" id="ARBA00023136"/>
    </source>
</evidence>
<proteinExistence type="predicted"/>
<dbReference type="CDD" id="cd06173">
    <property type="entry name" value="MFS_MefA_like"/>
    <property type="match status" value="1"/>
</dbReference>
<dbReference type="RefSeq" id="WP_083959642.1">
    <property type="nucleotide sequence ID" value="NZ_FQVN01000004.1"/>
</dbReference>
<gene>
    <name evidence="9" type="ORF">SAMN05444320_10430</name>
</gene>
<name>A0A1M5CHP0_STRHI</name>
<dbReference type="InterPro" id="IPR036259">
    <property type="entry name" value="MFS_trans_sf"/>
</dbReference>
<keyword evidence="4 7" id="KW-1133">Transmembrane helix</keyword>
<dbReference type="SUPFAM" id="SSF103473">
    <property type="entry name" value="MFS general substrate transporter"/>
    <property type="match status" value="1"/>
</dbReference>
<feature type="transmembrane region" description="Helical" evidence="7">
    <location>
        <begin position="307"/>
        <end position="328"/>
    </location>
</feature>
<evidence type="ECO:0000313" key="9">
    <source>
        <dbReference type="EMBL" id="SHF54216.1"/>
    </source>
</evidence>
<dbReference type="InterPro" id="IPR020846">
    <property type="entry name" value="MFS_dom"/>
</dbReference>
<dbReference type="InterPro" id="IPR011701">
    <property type="entry name" value="MFS"/>
</dbReference>
<reference evidence="9 10" key="1">
    <citation type="submission" date="2016-11" db="EMBL/GenBank/DDBJ databases">
        <authorList>
            <person name="Jaros S."/>
            <person name="Januszkiewicz K."/>
            <person name="Wedrychowicz H."/>
        </authorList>
    </citation>
    <scope>NUCLEOTIDE SEQUENCE [LARGE SCALE GENOMIC DNA]</scope>
    <source>
        <strain evidence="9 10">DSM 44523</strain>
    </source>
</reference>
<evidence type="ECO:0000259" key="8">
    <source>
        <dbReference type="PROSITE" id="PS50850"/>
    </source>
</evidence>
<feature type="transmembrane region" description="Helical" evidence="7">
    <location>
        <begin position="375"/>
        <end position="393"/>
    </location>
</feature>
<dbReference type="EMBL" id="FQVN01000004">
    <property type="protein sequence ID" value="SHF54216.1"/>
    <property type="molecule type" value="Genomic_DNA"/>
</dbReference>
<dbReference type="Gene3D" id="1.20.1250.20">
    <property type="entry name" value="MFS general substrate transporter like domains"/>
    <property type="match status" value="1"/>
</dbReference>
<keyword evidence="5 7" id="KW-0472">Membrane</keyword>
<dbReference type="GO" id="GO:0022857">
    <property type="term" value="F:transmembrane transporter activity"/>
    <property type="evidence" value="ECO:0007669"/>
    <property type="project" value="InterPro"/>
</dbReference>
<dbReference type="STRING" id="2017.SAMN05444320_10430"/>
<feature type="transmembrane region" description="Helical" evidence="7">
    <location>
        <begin position="254"/>
        <end position="276"/>
    </location>
</feature>
<feature type="transmembrane region" description="Helical" evidence="7">
    <location>
        <begin position="283"/>
        <end position="301"/>
    </location>
</feature>
<organism evidence="9 10">
    <name type="scientific">Streptoalloteichus hindustanus</name>
    <dbReference type="NCBI Taxonomy" id="2017"/>
    <lineage>
        <taxon>Bacteria</taxon>
        <taxon>Bacillati</taxon>
        <taxon>Actinomycetota</taxon>
        <taxon>Actinomycetes</taxon>
        <taxon>Pseudonocardiales</taxon>
        <taxon>Pseudonocardiaceae</taxon>
        <taxon>Streptoalloteichus</taxon>
    </lineage>
</organism>
<feature type="transmembrane region" description="Helical" evidence="7">
    <location>
        <begin position="104"/>
        <end position="122"/>
    </location>
</feature>
<accession>A0A1M5CHP0</accession>
<dbReference type="AlphaFoldDB" id="A0A1M5CHP0"/>
<sequence>MPDLSILRDRRFAVLFTARTIAVLGSAFGPVALTFAVLDLPGATAGTLTLVLTAQTVPEIALMLFGGVIADRVPRHLLMTTAELTAALAFSVLAVLFLTGHAPLPVIVSCSAAVGVSIALYYPALTGLVPDVVPAERLHTANALLRFGTNAARLLGLSLAGGMVALVGSGWALATNAVGYTISALLLASLRLRRGPRRDGNPSITADLREGWTEFASRTWLWVTVLLFAVVIAAMQAGHGVLGPVVAREHLGGAAAWSTVLLGQSVGTLVGVVVSMRLRPRRPLLVAIPMVFALALPSLLLGFAAPLAVVVAGSFVLGVAFNTFGVLFETTMQREIPRESLSRVASYDALGSFMMGPLGLLAAAPLASAMGARPALLLCGAVTVAATACALLVPQIRRLTITPVTPAPEGADSADGQAGREPAVATAAS</sequence>
<feature type="transmembrane region" description="Helical" evidence="7">
    <location>
        <begin position="349"/>
        <end position="369"/>
    </location>
</feature>
<dbReference type="PANTHER" id="PTHR23513">
    <property type="entry name" value="INTEGRAL MEMBRANE EFFLUX PROTEIN-RELATED"/>
    <property type="match status" value="1"/>
</dbReference>
<evidence type="ECO:0000256" key="2">
    <source>
        <dbReference type="ARBA" id="ARBA00022475"/>
    </source>
</evidence>
<feature type="domain" description="Major facilitator superfamily (MFS) profile" evidence="8">
    <location>
        <begin position="1"/>
        <end position="398"/>
    </location>
</feature>
<keyword evidence="10" id="KW-1185">Reference proteome</keyword>
<feature type="transmembrane region" description="Helical" evidence="7">
    <location>
        <begin position="77"/>
        <end position="98"/>
    </location>
</feature>
<feature type="transmembrane region" description="Helical" evidence="7">
    <location>
        <begin position="171"/>
        <end position="190"/>
    </location>
</feature>
<dbReference type="PROSITE" id="PS50850">
    <property type="entry name" value="MFS"/>
    <property type="match status" value="1"/>
</dbReference>
<evidence type="ECO:0000313" key="10">
    <source>
        <dbReference type="Proteomes" id="UP000184501"/>
    </source>
</evidence>
<keyword evidence="2" id="KW-1003">Cell membrane</keyword>
<feature type="transmembrane region" description="Helical" evidence="7">
    <location>
        <begin position="143"/>
        <end position="165"/>
    </location>
</feature>
<comment type="subcellular location">
    <subcellularLocation>
        <location evidence="1">Cell membrane</location>
        <topology evidence="1">Multi-pass membrane protein</topology>
    </subcellularLocation>
</comment>
<evidence type="ECO:0000256" key="7">
    <source>
        <dbReference type="SAM" id="Phobius"/>
    </source>
</evidence>
<evidence type="ECO:0000256" key="1">
    <source>
        <dbReference type="ARBA" id="ARBA00004651"/>
    </source>
</evidence>
<evidence type="ECO:0000256" key="4">
    <source>
        <dbReference type="ARBA" id="ARBA00022989"/>
    </source>
</evidence>
<dbReference type="Pfam" id="PF07690">
    <property type="entry name" value="MFS_1"/>
    <property type="match status" value="1"/>
</dbReference>
<protein>
    <submittedName>
        <fullName evidence="9">Predicted arabinose efflux permease, MFS family</fullName>
    </submittedName>
</protein>
<evidence type="ECO:0000256" key="3">
    <source>
        <dbReference type="ARBA" id="ARBA00022692"/>
    </source>
</evidence>
<dbReference type="PANTHER" id="PTHR23513:SF11">
    <property type="entry name" value="STAPHYLOFERRIN A TRANSPORTER"/>
    <property type="match status" value="1"/>
</dbReference>